<dbReference type="AlphaFoldDB" id="A0A410WRN7"/>
<dbReference type="Pfam" id="PF00474">
    <property type="entry name" value="SSF"/>
    <property type="match status" value="1"/>
</dbReference>
<dbReference type="PANTHER" id="PTHR48086:SF8">
    <property type="entry name" value="MONOCARBOXYLIC ACID PERMEASE"/>
    <property type="match status" value="1"/>
</dbReference>
<evidence type="ECO:0000256" key="6">
    <source>
        <dbReference type="ARBA" id="ARBA00023136"/>
    </source>
</evidence>
<keyword evidence="5 8" id="KW-1133">Transmembrane helix</keyword>
<dbReference type="Proteomes" id="UP001527202">
    <property type="component" value="Unassembled WGS sequence"/>
</dbReference>
<comment type="subcellular location">
    <subcellularLocation>
        <location evidence="1">Membrane</location>
        <topology evidence="1">Multi-pass membrane protein</topology>
    </subcellularLocation>
</comment>
<dbReference type="Gene3D" id="1.20.1730.10">
    <property type="entry name" value="Sodium/glucose cotransporter"/>
    <property type="match status" value="1"/>
</dbReference>
<comment type="similarity">
    <text evidence="2 7">Belongs to the sodium:solute symporter (SSF) (TC 2.A.21) family.</text>
</comment>
<evidence type="ECO:0000313" key="9">
    <source>
        <dbReference type="EMBL" id="MCY9598875.1"/>
    </source>
</evidence>
<dbReference type="GO" id="GO:0022857">
    <property type="term" value="F:transmembrane transporter activity"/>
    <property type="evidence" value="ECO:0007669"/>
    <property type="project" value="InterPro"/>
</dbReference>
<evidence type="ECO:0000256" key="2">
    <source>
        <dbReference type="ARBA" id="ARBA00006434"/>
    </source>
</evidence>
<keyword evidence="3" id="KW-0813">Transport</keyword>
<dbReference type="EMBL" id="JAMDMJ010000035">
    <property type="protein sequence ID" value="MCY9598875.1"/>
    <property type="molecule type" value="Genomic_DNA"/>
</dbReference>
<dbReference type="CDD" id="cd10322">
    <property type="entry name" value="SLC5sbd"/>
    <property type="match status" value="1"/>
</dbReference>
<feature type="transmembrane region" description="Helical" evidence="8">
    <location>
        <begin position="317"/>
        <end position="345"/>
    </location>
</feature>
<proteinExistence type="inferred from homology"/>
<dbReference type="RefSeq" id="WP_042234041.1">
    <property type="nucleotide sequence ID" value="NZ_CP026520.1"/>
</dbReference>
<feature type="transmembrane region" description="Helical" evidence="8">
    <location>
        <begin position="157"/>
        <end position="176"/>
    </location>
</feature>
<evidence type="ECO:0000256" key="7">
    <source>
        <dbReference type="RuleBase" id="RU362091"/>
    </source>
</evidence>
<evidence type="ECO:0000256" key="8">
    <source>
        <dbReference type="SAM" id="Phobius"/>
    </source>
</evidence>
<evidence type="ECO:0000256" key="5">
    <source>
        <dbReference type="ARBA" id="ARBA00022989"/>
    </source>
</evidence>
<sequence length="493" mass="53413">MNTALLIMLGFLLLSLFLGLMARRGKDMNMEQWAVGGRGFGTAFVFLLLAGEIYTTSTFLGTSGWSYSKGGPAFYILCTSSLSYLLGYWLLPPIWRYAKEHKLVSQSDFFAIKYKSKGLGVLVALVGVLALIPYLILQFKGLGIIVSAASYGSISPSLAIVISTLVITVYVSVSGIHGSAWTAVMKDILIFIIVLFLGIYLPYHYYGGIQSMFEAVNEAKPNFLIVPEKGLSFSWFISTTLLTVIGFSMWPHTFAAYFSAKSTNVFKKNTIIMPLYTLMLPFVLIVGFTAILQVPGLTGPNGDLALLKISIQTFDPWFVGFIGAAGLLTGVVPGSLLLMAASTAIAKNIYQVIFPATTDAQLSRVAKLIVPVIALVCMFYAIFNSSTIMTLLLMGYNFVTQLFPPLLASLVNKRFFTKQGAAAGMLVGVSTVIIITLNDLTIAQLFPGLPQAIQELNIGFIAVLLNTAVLILVSMLTRKQAIHTNNVGLEKGA</sequence>
<evidence type="ECO:0000313" key="11">
    <source>
        <dbReference type="Proteomes" id="UP000288943"/>
    </source>
</evidence>
<feature type="transmembrane region" description="Helical" evidence="8">
    <location>
        <begin position="188"/>
        <end position="206"/>
    </location>
</feature>
<dbReference type="InterPro" id="IPR038377">
    <property type="entry name" value="Na/Glc_symporter_sf"/>
</dbReference>
<dbReference type="KEGG" id="pchi:PC41400_05020"/>
<dbReference type="PANTHER" id="PTHR48086">
    <property type="entry name" value="SODIUM/PROLINE SYMPORTER-RELATED"/>
    <property type="match status" value="1"/>
</dbReference>
<dbReference type="InterPro" id="IPR001734">
    <property type="entry name" value="Na/solute_symporter"/>
</dbReference>
<evidence type="ECO:0000256" key="4">
    <source>
        <dbReference type="ARBA" id="ARBA00022692"/>
    </source>
</evidence>
<feature type="transmembrane region" description="Helical" evidence="8">
    <location>
        <begin position="74"/>
        <end position="98"/>
    </location>
</feature>
<keyword evidence="12" id="KW-1185">Reference proteome</keyword>
<dbReference type="OrthoDB" id="9810181at2"/>
<dbReference type="EMBL" id="CP026520">
    <property type="protein sequence ID" value="QAV17078.1"/>
    <property type="molecule type" value="Genomic_DNA"/>
</dbReference>
<evidence type="ECO:0000313" key="10">
    <source>
        <dbReference type="EMBL" id="QAV17078.1"/>
    </source>
</evidence>
<reference evidence="10 11" key="1">
    <citation type="submission" date="2018-01" db="EMBL/GenBank/DDBJ databases">
        <title>The whole genome sequencing and assembly of Paenibacillus chitinolyticus KCCM 41400 strain.</title>
        <authorList>
            <person name="Kim J.-Y."/>
            <person name="Park M.-K."/>
            <person name="Lee Y.-J."/>
            <person name="Yi H."/>
            <person name="Bahn Y.-S."/>
            <person name="Kim J.F."/>
            <person name="Lee D.-W."/>
        </authorList>
    </citation>
    <scope>NUCLEOTIDE SEQUENCE [LARGE SCALE GENOMIC DNA]</scope>
    <source>
        <strain evidence="10 11">KCCM 41400</strain>
    </source>
</reference>
<dbReference type="GO" id="GO:0005886">
    <property type="term" value="C:plasma membrane"/>
    <property type="evidence" value="ECO:0007669"/>
    <property type="project" value="TreeGrafter"/>
</dbReference>
<feature type="transmembrane region" description="Helical" evidence="8">
    <location>
        <begin position="233"/>
        <end position="259"/>
    </location>
</feature>
<keyword evidence="4 8" id="KW-0812">Transmembrane</keyword>
<feature type="transmembrane region" description="Helical" evidence="8">
    <location>
        <begin position="389"/>
        <end position="411"/>
    </location>
</feature>
<evidence type="ECO:0000256" key="1">
    <source>
        <dbReference type="ARBA" id="ARBA00004141"/>
    </source>
</evidence>
<keyword evidence="6 8" id="KW-0472">Membrane</keyword>
<reference evidence="9 12" key="2">
    <citation type="submission" date="2022-05" db="EMBL/GenBank/DDBJ databases">
        <title>Genome Sequencing of Bee-Associated Microbes.</title>
        <authorList>
            <person name="Dunlap C."/>
        </authorList>
    </citation>
    <scope>NUCLEOTIDE SEQUENCE [LARGE SCALE GENOMIC DNA]</scope>
    <source>
        <strain evidence="9 12">NRRL B-23120</strain>
    </source>
</reference>
<dbReference type="InterPro" id="IPR050277">
    <property type="entry name" value="Sodium:Solute_Symporter"/>
</dbReference>
<feature type="transmembrane region" description="Helical" evidence="8">
    <location>
        <begin position="458"/>
        <end position="476"/>
    </location>
</feature>
<feature type="transmembrane region" description="Helical" evidence="8">
    <location>
        <begin position="271"/>
        <end position="297"/>
    </location>
</feature>
<feature type="transmembrane region" description="Helical" evidence="8">
    <location>
        <begin position="119"/>
        <end position="137"/>
    </location>
</feature>
<dbReference type="Proteomes" id="UP000288943">
    <property type="component" value="Chromosome"/>
</dbReference>
<dbReference type="GeneID" id="95374174"/>
<gene>
    <name evidence="9" type="ORF">M5X16_24255</name>
    <name evidence="10" type="ORF">PC41400_05020</name>
</gene>
<name>A0A410WRN7_9BACL</name>
<evidence type="ECO:0000256" key="3">
    <source>
        <dbReference type="ARBA" id="ARBA00022448"/>
    </source>
</evidence>
<feature type="transmembrane region" description="Helical" evidence="8">
    <location>
        <begin position="423"/>
        <end position="446"/>
    </location>
</feature>
<dbReference type="PROSITE" id="PS50283">
    <property type="entry name" value="NA_SOLUT_SYMP_3"/>
    <property type="match status" value="1"/>
</dbReference>
<feature type="transmembrane region" description="Helical" evidence="8">
    <location>
        <begin position="35"/>
        <end position="54"/>
    </location>
</feature>
<evidence type="ECO:0000313" key="12">
    <source>
        <dbReference type="Proteomes" id="UP001527202"/>
    </source>
</evidence>
<accession>A0A410WRN7</accession>
<organism evidence="10 11">
    <name type="scientific">Paenibacillus chitinolyticus</name>
    <dbReference type="NCBI Taxonomy" id="79263"/>
    <lineage>
        <taxon>Bacteria</taxon>
        <taxon>Bacillati</taxon>
        <taxon>Bacillota</taxon>
        <taxon>Bacilli</taxon>
        <taxon>Bacillales</taxon>
        <taxon>Paenibacillaceae</taxon>
        <taxon>Paenibacillus</taxon>
    </lineage>
</organism>
<feature type="transmembrane region" description="Helical" evidence="8">
    <location>
        <begin position="365"/>
        <end position="383"/>
    </location>
</feature>
<protein>
    <submittedName>
        <fullName evidence="10">Sodium:solute symporter family protein</fullName>
    </submittedName>
</protein>
<feature type="transmembrane region" description="Helical" evidence="8">
    <location>
        <begin position="6"/>
        <end position="23"/>
    </location>
</feature>